<sequence>MGIQVSWHGYDCDREKSNKQGEVRFTNPYSKRKLDEYLLNDSNTSLSQFEPPLKKARIGGSGSFRDRGGG</sequence>
<dbReference type="EnsemblPlants" id="AES76207">
    <property type="protein sequence ID" value="AES76207"/>
    <property type="gene ID" value="MTR_6g073000"/>
</dbReference>
<evidence type="ECO:0000256" key="1">
    <source>
        <dbReference type="SAM" id="MobiDB-lite"/>
    </source>
</evidence>
<evidence type="ECO:0000313" key="2">
    <source>
        <dbReference type="EMBL" id="AES76207.1"/>
    </source>
</evidence>
<dbReference type="EMBL" id="CM001222">
    <property type="protein sequence ID" value="AES76207.1"/>
    <property type="molecule type" value="Genomic_DNA"/>
</dbReference>
<dbReference type="HOGENOM" id="CLU_2761648_0_0_1"/>
<reference evidence="2 4" key="2">
    <citation type="journal article" date="2014" name="BMC Genomics">
        <title>An improved genome release (version Mt4.0) for the model legume Medicago truncatula.</title>
        <authorList>
            <person name="Tang H."/>
            <person name="Krishnakumar V."/>
            <person name="Bidwell S."/>
            <person name="Rosen B."/>
            <person name="Chan A."/>
            <person name="Zhou S."/>
            <person name="Gentzbittel L."/>
            <person name="Childs K.L."/>
            <person name="Yandell M."/>
            <person name="Gundlach H."/>
            <person name="Mayer K.F."/>
            <person name="Schwartz D.C."/>
            <person name="Town C.D."/>
        </authorList>
    </citation>
    <scope>GENOME REANNOTATION</scope>
    <source>
        <strain evidence="3 4">cv. Jemalong A17</strain>
    </source>
</reference>
<evidence type="ECO:0000313" key="3">
    <source>
        <dbReference type="EnsemblPlants" id="AES76207"/>
    </source>
</evidence>
<reference evidence="2 4" key="1">
    <citation type="journal article" date="2011" name="Nature">
        <title>The Medicago genome provides insight into the evolution of rhizobial symbioses.</title>
        <authorList>
            <person name="Young N.D."/>
            <person name="Debelle F."/>
            <person name="Oldroyd G.E."/>
            <person name="Geurts R."/>
            <person name="Cannon S.B."/>
            <person name="Udvardi M.K."/>
            <person name="Benedito V.A."/>
            <person name="Mayer K.F."/>
            <person name="Gouzy J."/>
            <person name="Schoof H."/>
            <person name="Van de Peer Y."/>
            <person name="Proost S."/>
            <person name="Cook D.R."/>
            <person name="Meyers B.C."/>
            <person name="Spannagl M."/>
            <person name="Cheung F."/>
            <person name="De Mita S."/>
            <person name="Krishnakumar V."/>
            <person name="Gundlach H."/>
            <person name="Zhou S."/>
            <person name="Mudge J."/>
            <person name="Bharti A.K."/>
            <person name="Murray J.D."/>
            <person name="Naoumkina M.A."/>
            <person name="Rosen B."/>
            <person name="Silverstein K.A."/>
            <person name="Tang H."/>
            <person name="Rombauts S."/>
            <person name="Zhao P.X."/>
            <person name="Zhou P."/>
            <person name="Barbe V."/>
            <person name="Bardou P."/>
            <person name="Bechner M."/>
            <person name="Bellec A."/>
            <person name="Berger A."/>
            <person name="Berges H."/>
            <person name="Bidwell S."/>
            <person name="Bisseling T."/>
            <person name="Choisne N."/>
            <person name="Couloux A."/>
            <person name="Denny R."/>
            <person name="Deshpande S."/>
            <person name="Dai X."/>
            <person name="Doyle J.J."/>
            <person name="Dudez A.M."/>
            <person name="Farmer A.D."/>
            <person name="Fouteau S."/>
            <person name="Franken C."/>
            <person name="Gibelin C."/>
            <person name="Gish J."/>
            <person name="Goldstein S."/>
            <person name="Gonzalez A.J."/>
            <person name="Green P.J."/>
            <person name="Hallab A."/>
            <person name="Hartog M."/>
            <person name="Hua A."/>
            <person name="Humphray S.J."/>
            <person name="Jeong D.H."/>
            <person name="Jing Y."/>
            <person name="Jocker A."/>
            <person name="Kenton S.M."/>
            <person name="Kim D.J."/>
            <person name="Klee K."/>
            <person name="Lai H."/>
            <person name="Lang C."/>
            <person name="Lin S."/>
            <person name="Macmil S.L."/>
            <person name="Magdelenat G."/>
            <person name="Matthews L."/>
            <person name="McCorrison J."/>
            <person name="Monaghan E.L."/>
            <person name="Mun J.H."/>
            <person name="Najar F.Z."/>
            <person name="Nicholson C."/>
            <person name="Noirot C."/>
            <person name="O'Bleness M."/>
            <person name="Paule C.R."/>
            <person name="Poulain J."/>
            <person name="Prion F."/>
            <person name="Qin B."/>
            <person name="Qu C."/>
            <person name="Retzel E.F."/>
            <person name="Riddle C."/>
            <person name="Sallet E."/>
            <person name="Samain S."/>
            <person name="Samson N."/>
            <person name="Sanders I."/>
            <person name="Saurat O."/>
            <person name="Scarpelli C."/>
            <person name="Schiex T."/>
            <person name="Segurens B."/>
            <person name="Severin A.J."/>
            <person name="Sherrier D.J."/>
            <person name="Shi R."/>
            <person name="Sims S."/>
            <person name="Singer S.R."/>
            <person name="Sinharoy S."/>
            <person name="Sterck L."/>
            <person name="Viollet A."/>
            <person name="Wang B.B."/>
            <person name="Wang K."/>
            <person name="Wang M."/>
            <person name="Wang X."/>
            <person name="Warfsmann J."/>
            <person name="Weissenbach J."/>
            <person name="White D.D."/>
            <person name="White J.D."/>
            <person name="Wiley G.B."/>
            <person name="Wincker P."/>
            <person name="Xing Y."/>
            <person name="Yang L."/>
            <person name="Yao Z."/>
            <person name="Ying F."/>
            <person name="Zhai J."/>
            <person name="Zhou L."/>
            <person name="Zuber A."/>
            <person name="Denarie J."/>
            <person name="Dixon R.A."/>
            <person name="May G.D."/>
            <person name="Schwartz D.C."/>
            <person name="Rogers J."/>
            <person name="Quetier F."/>
            <person name="Town C.D."/>
            <person name="Roe B.A."/>
        </authorList>
    </citation>
    <scope>NUCLEOTIDE SEQUENCE [LARGE SCALE GENOMIC DNA]</scope>
    <source>
        <strain evidence="2">A17</strain>
        <strain evidence="3 4">cv. Jemalong A17</strain>
    </source>
</reference>
<dbReference type="AlphaFoldDB" id="G7KII7"/>
<keyword evidence="4" id="KW-1185">Reference proteome</keyword>
<evidence type="ECO:0000313" key="4">
    <source>
        <dbReference type="Proteomes" id="UP000002051"/>
    </source>
</evidence>
<reference evidence="3" key="3">
    <citation type="submission" date="2015-04" db="UniProtKB">
        <authorList>
            <consortium name="EnsemblPlants"/>
        </authorList>
    </citation>
    <scope>IDENTIFICATION</scope>
    <source>
        <strain evidence="3">cv. Jemalong A17</strain>
    </source>
</reference>
<organism evidence="2 4">
    <name type="scientific">Medicago truncatula</name>
    <name type="common">Barrel medic</name>
    <name type="synonym">Medicago tribuloides</name>
    <dbReference type="NCBI Taxonomy" id="3880"/>
    <lineage>
        <taxon>Eukaryota</taxon>
        <taxon>Viridiplantae</taxon>
        <taxon>Streptophyta</taxon>
        <taxon>Embryophyta</taxon>
        <taxon>Tracheophyta</taxon>
        <taxon>Spermatophyta</taxon>
        <taxon>Magnoliopsida</taxon>
        <taxon>eudicotyledons</taxon>
        <taxon>Gunneridae</taxon>
        <taxon>Pentapetalae</taxon>
        <taxon>rosids</taxon>
        <taxon>fabids</taxon>
        <taxon>Fabales</taxon>
        <taxon>Fabaceae</taxon>
        <taxon>Papilionoideae</taxon>
        <taxon>50 kb inversion clade</taxon>
        <taxon>NPAAA clade</taxon>
        <taxon>Hologalegina</taxon>
        <taxon>IRL clade</taxon>
        <taxon>Trifolieae</taxon>
        <taxon>Medicago</taxon>
    </lineage>
</organism>
<accession>G7KII7</accession>
<name>G7KII7_MEDTR</name>
<proteinExistence type="predicted"/>
<dbReference type="PaxDb" id="3880-AES76207"/>
<protein>
    <submittedName>
        <fullName evidence="2 3">Uncharacterized protein</fullName>
    </submittedName>
</protein>
<dbReference type="Proteomes" id="UP000002051">
    <property type="component" value="Chromosome 6"/>
</dbReference>
<gene>
    <name evidence="2" type="ordered locus">MTR_6g073000</name>
</gene>
<feature type="region of interest" description="Disordered" evidence="1">
    <location>
        <begin position="48"/>
        <end position="70"/>
    </location>
</feature>